<dbReference type="PANTHER" id="PTHR30069">
    <property type="entry name" value="TONB-DEPENDENT OUTER MEMBRANE RECEPTOR"/>
    <property type="match status" value="1"/>
</dbReference>
<keyword evidence="10 11" id="KW-0998">Cell outer membrane</keyword>
<dbReference type="EMBL" id="ANIN01000001">
    <property type="protein sequence ID" value="ELA09216.1"/>
    <property type="molecule type" value="Genomic_DNA"/>
</dbReference>
<accession>L2F8Y3</accession>
<comment type="similarity">
    <text evidence="2">Belongs to the TonB-dependent receptor family. Hemoglobin/haptoglobin binding protein subfamily.</text>
</comment>
<evidence type="ECO:0000256" key="12">
    <source>
        <dbReference type="PROSITE-ProRule" id="PRU10144"/>
    </source>
</evidence>
<evidence type="ECO:0000256" key="7">
    <source>
        <dbReference type="ARBA" id="ARBA00023077"/>
    </source>
</evidence>
<dbReference type="InterPro" id="IPR012910">
    <property type="entry name" value="Plug_dom"/>
</dbReference>
<name>L2F8Y3_9GAMM</name>
<feature type="chain" id="PRO_5003958259" evidence="14">
    <location>
        <begin position="33"/>
        <end position="816"/>
    </location>
</feature>
<protein>
    <submittedName>
        <fullName evidence="17">Hemoglobin receptor</fullName>
    </submittedName>
</protein>
<dbReference type="InterPro" id="IPR010917">
    <property type="entry name" value="TonB_rcpt_CS"/>
</dbReference>
<sequence>MKTTPFLKPFIYKNLSVAISAALFGICQTAIAATNDDSQNKPTVTLDALVVDSAANDDIPSITAKPMTDKTTSKKITEQLIMDSRDLVRYNPEVTIGEVGRYGSKGYAIQGVDGNRVAMLIDGVRVPDSEVNEFYVPYGYVNDSRFMSDVETLQSVEIKKGADSLDSGNGAIGGAVSYRTKEPEDLIKAGKNLGGYVKTGYTNKNEEFMQAVGLAIKQGKLSGLVNYARREGHELKNHDMRSFDKARLDPYYPFAKNEKGIYGIYPDPAHYVQHATVAKAYFQPTDEHKFGINGSYQYLINHNRAVTKNTTTDQKRVGFDENERTAYGLSYEYTPANGHWLNNAKFDYTNQKIVTVADTYIYPTYVDPSAPKNIPLSDREYRPNYFDTKQYRFEASSLPLLPPEDKAWLGEHSLKFMTQRTQEGYDPYMIKTYSIKEPPFRDFSSLQIPTLTNTWSLSLQDSIYFNPKFSANAGIRYDNYKRIPNMGDGQRDFLNTLTKKCTIQNSPATASFCQGKFDKTIKQDATTWQAGLQFTPFDDLQIGYQAGTGFLMPLVNQMYAGFAMNGVAQVPNVDLLPEESFNQQLSIQKQWDNGYLKLTGYRNKYKNFIDTKNYGCSVGSGSYDCYTYINVAKADSKGIALSANYTFYPKNDKFGSVTFAGQVAHQTGKLSDGASLLSVQPLNGLLSATYRPIDERYSITALGRFWGKKHAKDTLRWLNGKLQPLYLRANDTLDNLRTTDDLTDNKWTFDVFGNVKLSKALSLQAGVYNLTDEKYLPWENLRPMATVGVNAMVRGNGINRYTAPGRNYALSLNYEF</sequence>
<dbReference type="InterPro" id="IPR037066">
    <property type="entry name" value="Plug_dom_sf"/>
</dbReference>
<dbReference type="GO" id="GO:0009279">
    <property type="term" value="C:cell outer membrane"/>
    <property type="evidence" value="ECO:0007669"/>
    <property type="project" value="UniProtKB-SubCell"/>
</dbReference>
<keyword evidence="9 17" id="KW-0675">Receptor</keyword>
<dbReference type="AlphaFoldDB" id="L2F8Y3"/>
<evidence type="ECO:0000259" key="15">
    <source>
        <dbReference type="Pfam" id="PF00593"/>
    </source>
</evidence>
<dbReference type="OrthoDB" id="9764669at2"/>
<dbReference type="Gene3D" id="2.40.170.20">
    <property type="entry name" value="TonB-dependent receptor, beta-barrel domain"/>
    <property type="match status" value="1"/>
</dbReference>
<evidence type="ECO:0000256" key="10">
    <source>
        <dbReference type="ARBA" id="ARBA00023237"/>
    </source>
</evidence>
<dbReference type="Proteomes" id="UP000023795">
    <property type="component" value="Unassembled WGS sequence"/>
</dbReference>
<dbReference type="GO" id="GO:0015344">
    <property type="term" value="F:siderophore uptake transmembrane transporter activity"/>
    <property type="evidence" value="ECO:0007669"/>
    <property type="project" value="TreeGrafter"/>
</dbReference>
<keyword evidence="3 11" id="KW-0813">Transport</keyword>
<dbReference type="RefSeq" id="WP_009767036.1">
    <property type="nucleotide sequence ID" value="NZ_ANIN01000001.1"/>
</dbReference>
<evidence type="ECO:0000313" key="17">
    <source>
        <dbReference type="EMBL" id="ELA09216.1"/>
    </source>
</evidence>
<evidence type="ECO:0000256" key="1">
    <source>
        <dbReference type="ARBA" id="ARBA00004571"/>
    </source>
</evidence>
<comment type="caution">
    <text evidence="17">The sequence shown here is derived from an EMBL/GenBank/DDBJ whole genome shotgun (WGS) entry which is preliminary data.</text>
</comment>
<organism evidence="17 18">
    <name type="scientific">Moraxella macacae 0408225</name>
    <dbReference type="NCBI Taxonomy" id="1230338"/>
    <lineage>
        <taxon>Bacteria</taxon>
        <taxon>Pseudomonadati</taxon>
        <taxon>Pseudomonadota</taxon>
        <taxon>Gammaproteobacteria</taxon>
        <taxon>Moraxellales</taxon>
        <taxon>Moraxellaceae</taxon>
        <taxon>Moraxella</taxon>
    </lineage>
</organism>
<evidence type="ECO:0000256" key="8">
    <source>
        <dbReference type="ARBA" id="ARBA00023136"/>
    </source>
</evidence>
<dbReference type="PROSITE" id="PS52016">
    <property type="entry name" value="TONB_DEPENDENT_REC_3"/>
    <property type="match status" value="1"/>
</dbReference>
<dbReference type="CDD" id="cd01347">
    <property type="entry name" value="ligand_gated_channel"/>
    <property type="match status" value="1"/>
</dbReference>
<evidence type="ECO:0000256" key="4">
    <source>
        <dbReference type="ARBA" id="ARBA00022452"/>
    </source>
</evidence>
<keyword evidence="5 11" id="KW-0812">Transmembrane</keyword>
<dbReference type="PANTHER" id="PTHR30069:SF29">
    <property type="entry name" value="HEMOGLOBIN AND HEMOGLOBIN-HAPTOGLOBIN-BINDING PROTEIN 1-RELATED"/>
    <property type="match status" value="1"/>
</dbReference>
<gene>
    <name evidence="17" type="ORF">MOMA_02385</name>
</gene>
<dbReference type="NCBIfam" id="TIGR01786">
    <property type="entry name" value="TonB-hemlactrns"/>
    <property type="match status" value="1"/>
</dbReference>
<dbReference type="Pfam" id="PF07715">
    <property type="entry name" value="Plug"/>
    <property type="match status" value="1"/>
</dbReference>
<dbReference type="eggNOG" id="COG4771">
    <property type="taxonomic scope" value="Bacteria"/>
</dbReference>
<proteinExistence type="inferred from homology"/>
<keyword evidence="18" id="KW-1185">Reference proteome</keyword>
<dbReference type="GO" id="GO:0044718">
    <property type="term" value="P:siderophore transmembrane transport"/>
    <property type="evidence" value="ECO:0007669"/>
    <property type="project" value="TreeGrafter"/>
</dbReference>
<feature type="domain" description="TonB-dependent receptor-like beta-barrel" evidence="15">
    <location>
        <begin position="275"/>
        <end position="770"/>
    </location>
</feature>
<keyword evidence="7 13" id="KW-0798">TonB box</keyword>
<evidence type="ECO:0000313" key="18">
    <source>
        <dbReference type="Proteomes" id="UP000023795"/>
    </source>
</evidence>
<keyword evidence="8 11" id="KW-0472">Membrane</keyword>
<feature type="short sequence motif" description="TonB C-terminal box" evidence="12">
    <location>
        <begin position="799"/>
        <end position="816"/>
    </location>
</feature>
<dbReference type="SUPFAM" id="SSF56935">
    <property type="entry name" value="Porins"/>
    <property type="match status" value="1"/>
</dbReference>
<evidence type="ECO:0000256" key="9">
    <source>
        <dbReference type="ARBA" id="ARBA00023170"/>
    </source>
</evidence>
<evidence type="ECO:0000259" key="16">
    <source>
        <dbReference type="Pfam" id="PF07715"/>
    </source>
</evidence>
<dbReference type="Pfam" id="PF00593">
    <property type="entry name" value="TonB_dep_Rec_b-barrel"/>
    <property type="match status" value="1"/>
</dbReference>
<keyword evidence="4 11" id="KW-1134">Transmembrane beta strand</keyword>
<dbReference type="PROSITE" id="PS01156">
    <property type="entry name" value="TONB_DEPENDENT_REC_2"/>
    <property type="match status" value="1"/>
</dbReference>
<evidence type="ECO:0000256" key="2">
    <source>
        <dbReference type="ARBA" id="ARBA00008143"/>
    </source>
</evidence>
<evidence type="ECO:0000256" key="13">
    <source>
        <dbReference type="RuleBase" id="RU003357"/>
    </source>
</evidence>
<comment type="subcellular location">
    <subcellularLocation>
        <location evidence="1 11">Cell outer membrane</location>
        <topology evidence="1 11">Multi-pass membrane protein</topology>
    </subcellularLocation>
</comment>
<dbReference type="InterPro" id="IPR039426">
    <property type="entry name" value="TonB-dep_rcpt-like"/>
</dbReference>
<evidence type="ECO:0000256" key="6">
    <source>
        <dbReference type="ARBA" id="ARBA00022729"/>
    </source>
</evidence>
<feature type="domain" description="TonB-dependent receptor plug" evidence="16">
    <location>
        <begin position="71"/>
        <end position="175"/>
    </location>
</feature>
<dbReference type="STRING" id="1230338.MOMA_02385"/>
<dbReference type="InterPro" id="IPR000531">
    <property type="entry name" value="Beta-barrel_TonB"/>
</dbReference>
<dbReference type="PATRIC" id="fig|1230338.3.peg.521"/>
<reference evidence="17 18" key="1">
    <citation type="journal article" date="2013" name="Genome Announc.">
        <title>Genome Sequence of Moraxella macacae 0408225, a Novel Bacterial Species Isolated from a Cynomolgus Macaque with Epistaxis.</title>
        <authorList>
            <person name="Ladner J.T."/>
            <person name="Whitehouse C.A."/>
            <person name="Koroleva G.I."/>
            <person name="Palacios G.F."/>
        </authorList>
    </citation>
    <scope>NUCLEOTIDE SEQUENCE [LARGE SCALE GENOMIC DNA]</scope>
    <source>
        <strain evidence="17 18">0408225</strain>
    </source>
</reference>
<keyword evidence="6 14" id="KW-0732">Signal</keyword>
<evidence type="ECO:0000256" key="14">
    <source>
        <dbReference type="SAM" id="SignalP"/>
    </source>
</evidence>
<evidence type="ECO:0000256" key="11">
    <source>
        <dbReference type="PROSITE-ProRule" id="PRU01360"/>
    </source>
</evidence>
<evidence type="ECO:0000256" key="3">
    <source>
        <dbReference type="ARBA" id="ARBA00022448"/>
    </source>
</evidence>
<dbReference type="Gene3D" id="2.170.130.10">
    <property type="entry name" value="TonB-dependent receptor, plug domain"/>
    <property type="match status" value="1"/>
</dbReference>
<dbReference type="InterPro" id="IPR036942">
    <property type="entry name" value="Beta-barrel_TonB_sf"/>
</dbReference>
<dbReference type="InterPro" id="IPR010949">
    <property type="entry name" value="TonB_Hb/transfer/lactofer_rcpt"/>
</dbReference>
<evidence type="ECO:0000256" key="5">
    <source>
        <dbReference type="ARBA" id="ARBA00022692"/>
    </source>
</evidence>
<feature type="signal peptide" evidence="14">
    <location>
        <begin position="1"/>
        <end position="32"/>
    </location>
</feature>